<dbReference type="Pfam" id="PF00005">
    <property type="entry name" value="ABC_tran"/>
    <property type="match status" value="2"/>
</dbReference>
<evidence type="ECO:0000256" key="1">
    <source>
        <dbReference type="ARBA" id="ARBA00022448"/>
    </source>
</evidence>
<evidence type="ECO:0000313" key="7">
    <source>
        <dbReference type="EMBL" id="WEG08507.1"/>
    </source>
</evidence>
<accession>A0ABY8BYD6</accession>
<dbReference type="InterPro" id="IPR050107">
    <property type="entry name" value="ABC_carbohydrate_import_ATPase"/>
</dbReference>
<dbReference type="PANTHER" id="PTHR43790:SF9">
    <property type="entry name" value="GALACTOFURANOSE TRANSPORTER ATP-BINDING PROTEIN YTFR"/>
    <property type="match status" value="1"/>
</dbReference>
<dbReference type="PROSITE" id="PS00211">
    <property type="entry name" value="ABC_TRANSPORTER_1"/>
    <property type="match status" value="1"/>
</dbReference>
<evidence type="ECO:0000259" key="6">
    <source>
        <dbReference type="PROSITE" id="PS50893"/>
    </source>
</evidence>
<reference evidence="7 8" key="1">
    <citation type="submission" date="2023-03" db="EMBL/GenBank/DDBJ databases">
        <title>Genome sequence of Microbacterium sp. KACC 23027.</title>
        <authorList>
            <person name="Kim S."/>
            <person name="Heo J."/>
            <person name="Kwon S.-W."/>
        </authorList>
    </citation>
    <scope>NUCLEOTIDE SEQUENCE [LARGE SCALE GENOMIC DNA]</scope>
    <source>
        <strain evidence="7 8">KACC 23027</strain>
    </source>
</reference>
<dbReference type="EMBL" id="CP119108">
    <property type="protein sequence ID" value="WEG08507.1"/>
    <property type="molecule type" value="Genomic_DNA"/>
</dbReference>
<dbReference type="SUPFAM" id="SSF52540">
    <property type="entry name" value="P-loop containing nucleoside triphosphate hydrolases"/>
    <property type="match status" value="2"/>
</dbReference>
<dbReference type="InterPro" id="IPR017871">
    <property type="entry name" value="ABC_transporter-like_CS"/>
</dbReference>
<gene>
    <name evidence="7" type="ORF">PU630_14860</name>
</gene>
<dbReference type="RefSeq" id="WP_275277835.1">
    <property type="nucleotide sequence ID" value="NZ_CP119108.1"/>
</dbReference>
<dbReference type="InterPro" id="IPR003439">
    <property type="entry name" value="ABC_transporter-like_ATP-bd"/>
</dbReference>
<proteinExistence type="predicted"/>
<dbReference type="CDD" id="cd03215">
    <property type="entry name" value="ABC_Carb_Monos_II"/>
    <property type="match status" value="1"/>
</dbReference>
<evidence type="ECO:0000313" key="8">
    <source>
        <dbReference type="Proteomes" id="UP001214553"/>
    </source>
</evidence>
<evidence type="ECO:0000256" key="5">
    <source>
        <dbReference type="SAM" id="MobiDB-lite"/>
    </source>
</evidence>
<feature type="domain" description="ABC transporter" evidence="6">
    <location>
        <begin position="27"/>
        <end position="269"/>
    </location>
</feature>
<dbReference type="InterPro" id="IPR027417">
    <property type="entry name" value="P-loop_NTPase"/>
</dbReference>
<evidence type="ECO:0000256" key="2">
    <source>
        <dbReference type="ARBA" id="ARBA00022737"/>
    </source>
</evidence>
<keyword evidence="1" id="KW-0813">Transport</keyword>
<keyword evidence="2" id="KW-0677">Repeat</keyword>
<evidence type="ECO:0000256" key="3">
    <source>
        <dbReference type="ARBA" id="ARBA00022741"/>
    </source>
</evidence>
<dbReference type="PANTHER" id="PTHR43790">
    <property type="entry name" value="CARBOHYDRATE TRANSPORT ATP-BINDING PROTEIN MG119-RELATED"/>
    <property type="match status" value="1"/>
</dbReference>
<feature type="domain" description="ABC transporter" evidence="6">
    <location>
        <begin position="279"/>
        <end position="524"/>
    </location>
</feature>
<keyword evidence="8" id="KW-1185">Reference proteome</keyword>
<feature type="region of interest" description="Disordered" evidence="5">
    <location>
        <begin position="1"/>
        <end position="20"/>
    </location>
</feature>
<dbReference type="GO" id="GO:0005524">
    <property type="term" value="F:ATP binding"/>
    <property type="evidence" value="ECO:0007669"/>
    <property type="project" value="UniProtKB-KW"/>
</dbReference>
<evidence type="ECO:0000256" key="4">
    <source>
        <dbReference type="ARBA" id="ARBA00022840"/>
    </source>
</evidence>
<protein>
    <submittedName>
        <fullName evidence="7">Sugar ABC transporter ATP-binding protein</fullName>
    </submittedName>
</protein>
<dbReference type="Gene3D" id="3.40.50.300">
    <property type="entry name" value="P-loop containing nucleotide triphosphate hydrolases"/>
    <property type="match status" value="2"/>
</dbReference>
<keyword evidence="4 7" id="KW-0067">ATP-binding</keyword>
<keyword evidence="3" id="KW-0547">Nucleotide-binding</keyword>
<sequence length="536" mass="57596">MTDVTTNPGAAGSTPAAPGASTSDLALVVRHLDKDFAGTRALNDASLVVRRGTVHALLGGNGSGKSTTIKILAGVYPADGGELTIFDEQHDLRGYSPATAQQAGLRFVHQDLGLFDDLSIEENFALDAGYPRRGAGIDWRALRRRVTALLREYELDIDPRAPIRTLRPSDQTMVAIARALQDQDADQQLILVLDEPTARLAAHESKLLLERVRRRADEGQTVLIVSHRLREVLAVSDDFTIYRDGRVVGELVAESPTEDRLIEIMAGRAVQALRPTGDVTAADDTPVLSVTGLRGGPVRGIDFTVHRGEILGLTGLVGSGRSSVLKMVFGEHAPDAGTMSLEGSAFEPRDVGDAMTAGVAFVPEDRAREASFMDQTVSENLALATLAENWTAGFMPRRRERATARRLIETFGVKVGGPDALFSSMSGGNQQKVVLARWMQRQPHLLLLDEPTQGVDVMSRADIYNSIRHAAAEGCAVIVASSDLAEIHALCDRTLILSHGKITDEVAAGALDVDGLTSLVLREKTIPDAHPEATHD</sequence>
<dbReference type="PROSITE" id="PS50893">
    <property type="entry name" value="ABC_TRANSPORTER_2"/>
    <property type="match status" value="2"/>
</dbReference>
<dbReference type="InterPro" id="IPR003593">
    <property type="entry name" value="AAA+_ATPase"/>
</dbReference>
<name>A0ABY8BYD6_9MICO</name>
<dbReference type="Proteomes" id="UP001214553">
    <property type="component" value="Chromosome"/>
</dbReference>
<organism evidence="7 8">
    <name type="scientific">Microbacterium horticulturae</name>
    <dbReference type="NCBI Taxonomy" id="3028316"/>
    <lineage>
        <taxon>Bacteria</taxon>
        <taxon>Bacillati</taxon>
        <taxon>Actinomycetota</taxon>
        <taxon>Actinomycetes</taxon>
        <taxon>Micrococcales</taxon>
        <taxon>Microbacteriaceae</taxon>
        <taxon>Microbacterium</taxon>
    </lineage>
</organism>
<dbReference type="CDD" id="cd03216">
    <property type="entry name" value="ABC_Carb_Monos_I"/>
    <property type="match status" value="1"/>
</dbReference>
<dbReference type="SMART" id="SM00382">
    <property type="entry name" value="AAA"/>
    <property type="match status" value="2"/>
</dbReference>